<accession>A0A4Q2JGR7</accession>
<sequence length="410" mass="42369">MLDLVPIADGDTAGGALRNSIDLARHAEAFGYARYWLAEHHLNPGVAGSAPHTLLGIIAGATERIRVGTAATILGNYEPLQVAEAFGTVASLWPDRVDLGLGRSGFPPPASAGAAASAPAASPPAAAPAAEPAVAASGALVNRIVEGLVVPPVRPFHTDRARFALQGRLLGREPGDAARFADTVDDLLAFFAGDYEGDGIAVTVQPAEGSGVQVWIHGSTAGESARIAGRLGLPYGANYHVAPSGVIESLAEYRAHFQPSAGLDRPHTIVSVDVVVAETDAEAHRIAAGYAEWVLSIREGQGAVPYPRPEEALPDSALASIELTAVQDRLDTRFVGSPETVVGLLETLQRVTGADELLVTTITHDHDARVASYRLLADAWSGAGASGLADAADLAEGARTAHDREALTSA</sequence>
<dbReference type="Pfam" id="PF00296">
    <property type="entry name" value="Bac_luciferase"/>
    <property type="match status" value="2"/>
</dbReference>
<dbReference type="GO" id="GO:0016705">
    <property type="term" value="F:oxidoreductase activity, acting on paired donors, with incorporation or reduction of molecular oxygen"/>
    <property type="evidence" value="ECO:0007669"/>
    <property type="project" value="InterPro"/>
</dbReference>
<evidence type="ECO:0000313" key="3">
    <source>
        <dbReference type="Proteomes" id="UP000292935"/>
    </source>
</evidence>
<organism evidence="2 3">
    <name type="scientific">Agromyces fucosus</name>
    <dbReference type="NCBI Taxonomy" id="41985"/>
    <lineage>
        <taxon>Bacteria</taxon>
        <taxon>Bacillati</taxon>
        <taxon>Actinomycetota</taxon>
        <taxon>Actinomycetes</taxon>
        <taxon>Micrococcales</taxon>
        <taxon>Microbacteriaceae</taxon>
        <taxon>Agromyces</taxon>
    </lineage>
</organism>
<dbReference type="OrthoDB" id="9780518at2"/>
<dbReference type="InterPro" id="IPR011251">
    <property type="entry name" value="Luciferase-like_dom"/>
</dbReference>
<feature type="domain" description="Luciferase-like" evidence="1">
    <location>
        <begin position="8"/>
        <end position="117"/>
    </location>
</feature>
<dbReference type="PANTHER" id="PTHR30137">
    <property type="entry name" value="LUCIFERASE-LIKE MONOOXYGENASE"/>
    <property type="match status" value="1"/>
</dbReference>
<protein>
    <submittedName>
        <fullName evidence="2">LLM class flavin-dependent oxidoreductase</fullName>
    </submittedName>
</protein>
<dbReference type="SUPFAM" id="SSF51679">
    <property type="entry name" value="Bacterial luciferase-like"/>
    <property type="match status" value="1"/>
</dbReference>
<evidence type="ECO:0000313" key="2">
    <source>
        <dbReference type="EMBL" id="RXZ46852.1"/>
    </source>
</evidence>
<evidence type="ECO:0000259" key="1">
    <source>
        <dbReference type="Pfam" id="PF00296"/>
    </source>
</evidence>
<dbReference type="EMBL" id="SDPO01000004">
    <property type="protein sequence ID" value="RXZ46852.1"/>
    <property type="molecule type" value="Genomic_DNA"/>
</dbReference>
<dbReference type="PANTHER" id="PTHR30137:SF6">
    <property type="entry name" value="LUCIFERASE-LIKE MONOOXYGENASE"/>
    <property type="match status" value="1"/>
</dbReference>
<gene>
    <name evidence="2" type="ORF">ESP57_17215</name>
</gene>
<dbReference type="Gene3D" id="3.20.20.30">
    <property type="entry name" value="Luciferase-like domain"/>
    <property type="match status" value="1"/>
</dbReference>
<reference evidence="2 3" key="1">
    <citation type="submission" date="2019-01" db="EMBL/GenBank/DDBJ databases">
        <authorList>
            <person name="Li J."/>
        </authorList>
    </citation>
    <scope>NUCLEOTIDE SEQUENCE [LARGE SCALE GENOMIC DNA]</scope>
    <source>
        <strain evidence="2 3">CCUG 35506</strain>
    </source>
</reference>
<dbReference type="GO" id="GO:0005829">
    <property type="term" value="C:cytosol"/>
    <property type="evidence" value="ECO:0007669"/>
    <property type="project" value="TreeGrafter"/>
</dbReference>
<dbReference type="Proteomes" id="UP000292935">
    <property type="component" value="Unassembled WGS sequence"/>
</dbReference>
<dbReference type="AlphaFoldDB" id="A0A4Q2JGR7"/>
<comment type="caution">
    <text evidence="2">The sequence shown here is derived from an EMBL/GenBank/DDBJ whole genome shotgun (WGS) entry which is preliminary data.</text>
</comment>
<keyword evidence="3" id="KW-1185">Reference proteome</keyword>
<dbReference type="InterPro" id="IPR050766">
    <property type="entry name" value="Bact_Lucif_Oxidored"/>
</dbReference>
<name>A0A4Q2JGR7_9MICO</name>
<dbReference type="InterPro" id="IPR036661">
    <property type="entry name" value="Luciferase-like_sf"/>
</dbReference>
<proteinExistence type="predicted"/>
<feature type="domain" description="Luciferase-like" evidence="1">
    <location>
        <begin position="178"/>
        <end position="351"/>
    </location>
</feature>